<keyword evidence="3" id="KW-0731">Sigma factor</keyword>
<feature type="domain" description="RNA polymerase sigma factor 70 region 4 type 2" evidence="6">
    <location>
        <begin position="129"/>
        <end position="179"/>
    </location>
</feature>
<organism evidence="7 8">
    <name type="scientific">Dyadobacter beijingensis</name>
    <dbReference type="NCBI Taxonomy" id="365489"/>
    <lineage>
        <taxon>Bacteria</taxon>
        <taxon>Pseudomonadati</taxon>
        <taxon>Bacteroidota</taxon>
        <taxon>Cytophagia</taxon>
        <taxon>Cytophagales</taxon>
        <taxon>Spirosomataceae</taxon>
        <taxon>Dyadobacter</taxon>
    </lineage>
</organism>
<dbReference type="NCBIfam" id="TIGR02937">
    <property type="entry name" value="sigma70-ECF"/>
    <property type="match status" value="1"/>
</dbReference>
<dbReference type="Proteomes" id="UP000632339">
    <property type="component" value="Unassembled WGS sequence"/>
</dbReference>
<dbReference type="Pfam" id="PF04542">
    <property type="entry name" value="Sigma70_r2"/>
    <property type="match status" value="1"/>
</dbReference>
<dbReference type="InterPro" id="IPR036388">
    <property type="entry name" value="WH-like_DNA-bd_sf"/>
</dbReference>
<evidence type="ECO:0000259" key="6">
    <source>
        <dbReference type="Pfam" id="PF08281"/>
    </source>
</evidence>
<dbReference type="InterPro" id="IPR007627">
    <property type="entry name" value="RNA_pol_sigma70_r2"/>
</dbReference>
<dbReference type="PANTHER" id="PTHR43133">
    <property type="entry name" value="RNA POLYMERASE ECF-TYPE SIGMA FACTO"/>
    <property type="match status" value="1"/>
</dbReference>
<evidence type="ECO:0000256" key="3">
    <source>
        <dbReference type="ARBA" id="ARBA00023082"/>
    </source>
</evidence>
<sequence>MRNDIPKPMYQRFTDEQLVDLLQQSNARAFEEIYARYWYRLFGIAFQETGTREEAEELVQDVFENLWHKREDSLIRHLKAYLVVSMKHRITNYIKSCITQRKYQEYLILNEIRQSYGTEEIVRFEDLSRAVDEVMKKLPEKTCEVFRLSRFENQSVKDIAERLSLSEKGVEYHITQSLKVLKDQLRVYNSDH</sequence>
<comment type="similarity">
    <text evidence="1">Belongs to the sigma-70 factor family. ECF subfamily.</text>
</comment>
<comment type="caution">
    <text evidence="7">The sequence shown here is derived from an EMBL/GenBank/DDBJ whole genome shotgun (WGS) entry which is preliminary data.</text>
</comment>
<dbReference type="SUPFAM" id="SSF88946">
    <property type="entry name" value="Sigma2 domain of RNA polymerase sigma factors"/>
    <property type="match status" value="1"/>
</dbReference>
<dbReference type="SUPFAM" id="SSF88659">
    <property type="entry name" value="Sigma3 and sigma4 domains of RNA polymerase sigma factors"/>
    <property type="match status" value="1"/>
</dbReference>
<keyword evidence="2" id="KW-0805">Transcription regulation</keyword>
<dbReference type="InterPro" id="IPR013324">
    <property type="entry name" value="RNA_pol_sigma_r3/r4-like"/>
</dbReference>
<evidence type="ECO:0000256" key="1">
    <source>
        <dbReference type="ARBA" id="ARBA00010641"/>
    </source>
</evidence>
<gene>
    <name evidence="7" type="ORF">GCM10010967_20520</name>
</gene>
<dbReference type="InterPro" id="IPR013325">
    <property type="entry name" value="RNA_pol_sigma_r2"/>
</dbReference>
<name>A0ABQ2HQG3_9BACT</name>
<evidence type="ECO:0000313" key="8">
    <source>
        <dbReference type="Proteomes" id="UP000632339"/>
    </source>
</evidence>
<keyword evidence="4" id="KW-0804">Transcription</keyword>
<dbReference type="InterPro" id="IPR014284">
    <property type="entry name" value="RNA_pol_sigma-70_dom"/>
</dbReference>
<dbReference type="Gene3D" id="1.10.10.10">
    <property type="entry name" value="Winged helix-like DNA-binding domain superfamily/Winged helix DNA-binding domain"/>
    <property type="match status" value="1"/>
</dbReference>
<dbReference type="InterPro" id="IPR039425">
    <property type="entry name" value="RNA_pol_sigma-70-like"/>
</dbReference>
<dbReference type="Pfam" id="PF08281">
    <property type="entry name" value="Sigma70_r4_2"/>
    <property type="match status" value="1"/>
</dbReference>
<evidence type="ECO:0000313" key="7">
    <source>
        <dbReference type="EMBL" id="GGM87831.1"/>
    </source>
</evidence>
<dbReference type="InterPro" id="IPR014327">
    <property type="entry name" value="RNA_pol_sigma70_bacteroid"/>
</dbReference>
<evidence type="ECO:0000256" key="4">
    <source>
        <dbReference type="ARBA" id="ARBA00023163"/>
    </source>
</evidence>
<accession>A0ABQ2HQG3</accession>
<feature type="domain" description="RNA polymerase sigma-70 region 2" evidence="5">
    <location>
        <begin position="34"/>
        <end position="95"/>
    </location>
</feature>
<dbReference type="NCBIfam" id="TIGR02985">
    <property type="entry name" value="Sig70_bacteroi1"/>
    <property type="match status" value="1"/>
</dbReference>
<keyword evidence="8" id="KW-1185">Reference proteome</keyword>
<protein>
    <submittedName>
        <fullName evidence="7">RNA polymerase sigma-70 factor</fullName>
    </submittedName>
</protein>
<dbReference type="EMBL" id="BMLI01000001">
    <property type="protein sequence ID" value="GGM87831.1"/>
    <property type="molecule type" value="Genomic_DNA"/>
</dbReference>
<evidence type="ECO:0000256" key="2">
    <source>
        <dbReference type="ARBA" id="ARBA00023015"/>
    </source>
</evidence>
<evidence type="ECO:0000259" key="5">
    <source>
        <dbReference type="Pfam" id="PF04542"/>
    </source>
</evidence>
<dbReference type="Gene3D" id="1.10.1740.10">
    <property type="match status" value="1"/>
</dbReference>
<proteinExistence type="inferred from homology"/>
<dbReference type="InterPro" id="IPR013249">
    <property type="entry name" value="RNA_pol_sigma70_r4_t2"/>
</dbReference>
<dbReference type="PANTHER" id="PTHR43133:SF46">
    <property type="entry name" value="RNA POLYMERASE SIGMA-70 FACTOR ECF SUBFAMILY"/>
    <property type="match status" value="1"/>
</dbReference>
<reference evidence="8" key="1">
    <citation type="journal article" date="2019" name="Int. J. Syst. Evol. Microbiol.">
        <title>The Global Catalogue of Microorganisms (GCM) 10K type strain sequencing project: providing services to taxonomists for standard genome sequencing and annotation.</title>
        <authorList>
            <consortium name="The Broad Institute Genomics Platform"/>
            <consortium name="The Broad Institute Genome Sequencing Center for Infectious Disease"/>
            <person name="Wu L."/>
            <person name="Ma J."/>
        </authorList>
    </citation>
    <scope>NUCLEOTIDE SEQUENCE [LARGE SCALE GENOMIC DNA]</scope>
    <source>
        <strain evidence="8">CGMCC 1.6375</strain>
    </source>
</reference>